<dbReference type="EMBL" id="QGNW01002497">
    <property type="protein sequence ID" value="RVW19340.1"/>
    <property type="molecule type" value="Genomic_DNA"/>
</dbReference>
<evidence type="ECO:0000313" key="2">
    <source>
        <dbReference type="EMBL" id="RVW19340.1"/>
    </source>
</evidence>
<name>A0A438C7X8_VITVI</name>
<protein>
    <submittedName>
        <fullName evidence="2">Uncharacterized protein</fullName>
    </submittedName>
</protein>
<gene>
    <name evidence="2" type="ORF">CK203_090365</name>
</gene>
<organism evidence="2 3">
    <name type="scientific">Vitis vinifera</name>
    <name type="common">Grape</name>
    <dbReference type="NCBI Taxonomy" id="29760"/>
    <lineage>
        <taxon>Eukaryota</taxon>
        <taxon>Viridiplantae</taxon>
        <taxon>Streptophyta</taxon>
        <taxon>Embryophyta</taxon>
        <taxon>Tracheophyta</taxon>
        <taxon>Spermatophyta</taxon>
        <taxon>Magnoliopsida</taxon>
        <taxon>eudicotyledons</taxon>
        <taxon>Gunneridae</taxon>
        <taxon>Pentapetalae</taxon>
        <taxon>rosids</taxon>
        <taxon>Vitales</taxon>
        <taxon>Vitaceae</taxon>
        <taxon>Viteae</taxon>
        <taxon>Vitis</taxon>
    </lineage>
</organism>
<sequence length="86" mass="9426">MQPLSNRKRYAQIAGDAKAIVKEDSRIQNKEVVPGPHSTTVHIAGQSGISARGRRPPIENVGEELIDSDSGYDDVESMLPKVWTIL</sequence>
<proteinExistence type="predicted"/>
<reference evidence="2 3" key="1">
    <citation type="journal article" date="2018" name="PLoS Genet.">
        <title>Population sequencing reveals clonal diversity and ancestral inbreeding in the grapevine cultivar Chardonnay.</title>
        <authorList>
            <person name="Roach M.J."/>
            <person name="Johnson D.L."/>
            <person name="Bohlmann J."/>
            <person name="van Vuuren H.J."/>
            <person name="Jones S.J."/>
            <person name="Pretorius I.S."/>
            <person name="Schmidt S.A."/>
            <person name="Borneman A.R."/>
        </authorList>
    </citation>
    <scope>NUCLEOTIDE SEQUENCE [LARGE SCALE GENOMIC DNA]</scope>
    <source>
        <strain evidence="3">cv. Chardonnay</strain>
        <tissue evidence="2">Leaf</tissue>
    </source>
</reference>
<comment type="caution">
    <text evidence="2">The sequence shown here is derived from an EMBL/GenBank/DDBJ whole genome shotgun (WGS) entry which is preliminary data.</text>
</comment>
<evidence type="ECO:0000256" key="1">
    <source>
        <dbReference type="SAM" id="MobiDB-lite"/>
    </source>
</evidence>
<dbReference type="AlphaFoldDB" id="A0A438C7X8"/>
<feature type="region of interest" description="Disordered" evidence="1">
    <location>
        <begin position="31"/>
        <end position="56"/>
    </location>
</feature>
<dbReference type="Proteomes" id="UP000288805">
    <property type="component" value="Unassembled WGS sequence"/>
</dbReference>
<accession>A0A438C7X8</accession>
<evidence type="ECO:0000313" key="3">
    <source>
        <dbReference type="Proteomes" id="UP000288805"/>
    </source>
</evidence>